<dbReference type="GO" id="GO:0016052">
    <property type="term" value="P:carbohydrate catabolic process"/>
    <property type="evidence" value="ECO:0007669"/>
    <property type="project" value="UniProtKB-ARBA"/>
</dbReference>
<evidence type="ECO:0000313" key="8">
    <source>
        <dbReference type="Proteomes" id="UP000008703"/>
    </source>
</evidence>
<evidence type="ECO:0000256" key="2">
    <source>
        <dbReference type="ARBA" id="ARBA00008754"/>
    </source>
</evidence>
<dbReference type="Pfam" id="PF02502">
    <property type="entry name" value="LacAB_rpiB"/>
    <property type="match status" value="1"/>
</dbReference>
<dbReference type="InterPro" id="IPR051812">
    <property type="entry name" value="SPI_LacAB/RpiB"/>
</dbReference>
<dbReference type="PANTHER" id="PTHR43732:SF1">
    <property type="entry name" value="RIBOSE 5-PHOSPHATE ISOMERASE"/>
    <property type="match status" value="1"/>
</dbReference>
<dbReference type="eggNOG" id="COG0698">
    <property type="taxonomic scope" value="Bacteria"/>
</dbReference>
<dbReference type="NCBIfam" id="TIGR02133">
    <property type="entry name" value="RPI_actino"/>
    <property type="match status" value="1"/>
</dbReference>
<dbReference type="Gene3D" id="3.40.1400.10">
    <property type="entry name" value="Sugar-phosphate isomerase, RpiB/LacA/LacB"/>
    <property type="match status" value="1"/>
</dbReference>
<dbReference type="InterPro" id="IPR011860">
    <property type="entry name" value="Rib-5-P_Isoase_Actino"/>
</dbReference>
<dbReference type="GO" id="GO:0016861">
    <property type="term" value="F:intramolecular oxidoreductase activity, interconverting aldoses and ketoses"/>
    <property type="evidence" value="ECO:0007669"/>
    <property type="project" value="UniProtKB-ARBA"/>
</dbReference>
<gene>
    <name evidence="7" type="ORF">Strvi_0200</name>
</gene>
<dbReference type="PIRSF" id="PIRSF005384">
    <property type="entry name" value="RpiB_LacA_B"/>
    <property type="match status" value="1"/>
</dbReference>
<evidence type="ECO:0000256" key="3">
    <source>
        <dbReference type="ARBA" id="ARBA00023235"/>
    </source>
</evidence>
<evidence type="ECO:0000256" key="4">
    <source>
        <dbReference type="ARBA" id="ARBA00051490"/>
    </source>
</evidence>
<keyword evidence="7" id="KW-0614">Plasmid</keyword>
<dbReference type="KEGG" id="svl:Strvi_0200"/>
<dbReference type="NCBIfam" id="TIGR00689">
    <property type="entry name" value="rpiB_lacA_lacB"/>
    <property type="match status" value="1"/>
</dbReference>
<protein>
    <recommendedName>
        <fullName evidence="6">D-erythrulose 4-phosphate isomerase</fullName>
        <ecNumber evidence="6">5.3.1.34</ecNumber>
    </recommendedName>
</protein>
<dbReference type="PANTHER" id="PTHR43732">
    <property type="entry name" value="RIBOSE 5-PHOSPHATE ISOMERASE-RELATED"/>
    <property type="match status" value="1"/>
</dbReference>
<proteinExistence type="inferred from homology"/>
<dbReference type="Proteomes" id="UP000008703">
    <property type="component" value="Plasmid pSTRVI02"/>
</dbReference>
<dbReference type="GO" id="GO:0009758">
    <property type="term" value="P:carbohydrate utilization"/>
    <property type="evidence" value="ECO:0007669"/>
    <property type="project" value="UniProtKB-ARBA"/>
</dbReference>
<reference evidence="7" key="1">
    <citation type="submission" date="2011-08" db="EMBL/GenBank/DDBJ databases">
        <title>Complete sequence of plasmid 2 of Streptomyces violaceusniger Tu 4113.</title>
        <authorList>
            <consortium name="US DOE Joint Genome Institute"/>
            <person name="Lucas S."/>
            <person name="Han J."/>
            <person name="Lapidus A."/>
            <person name="Cheng J.-F."/>
            <person name="Goodwin L."/>
            <person name="Pitluck S."/>
            <person name="Peters L."/>
            <person name="Ivanova N."/>
            <person name="Daligault H."/>
            <person name="Detter J.C."/>
            <person name="Han C."/>
            <person name="Tapia R."/>
            <person name="Land M."/>
            <person name="Hauser L."/>
            <person name="Kyrpides N."/>
            <person name="Ivanova N."/>
            <person name="Pagani I."/>
            <person name="Hagen A."/>
            <person name="Katz L."/>
            <person name="Fiedler H.-P."/>
            <person name="Keasling J."/>
            <person name="Fortman J."/>
            <person name="Woyke T."/>
        </authorList>
    </citation>
    <scope>NUCLEOTIDE SEQUENCE [LARGE SCALE GENOMIC DNA]</scope>
    <source>
        <strain evidence="7">Tu 4113</strain>
        <plasmid evidence="7">pSTRVI02</plasmid>
    </source>
</reference>
<dbReference type="EC" id="5.3.1.34" evidence="6"/>
<sequence>MERLRIALGSDRAGHDYKTLLAEDLQASDAVIKVIDVGVHGQDKIPYPKIAVTAAQLIASGCADRALLICHTGLGMAIAANKVPGIRAVTAHDPYSVRCSIVSNNAQVLTFGQGVVGLSVARRLAAKWLTYRFDPNSSAAVKVEAIHAFETSRNSS</sequence>
<dbReference type="AlphaFoldDB" id="G2PI22"/>
<geneLocation type="plasmid" evidence="7 8">
    <name>pSTRVI02</name>
</geneLocation>
<dbReference type="RefSeq" id="WP_014043908.1">
    <property type="nucleotide sequence ID" value="NC_015952.1"/>
</dbReference>
<comment type="pathway">
    <text evidence="5">Carbohydrate metabolism; D-threitol degradation.</text>
</comment>
<dbReference type="SUPFAM" id="SSF89623">
    <property type="entry name" value="Ribose/Galactose isomerase RpiB/AlsB"/>
    <property type="match status" value="1"/>
</dbReference>
<evidence type="ECO:0000256" key="1">
    <source>
        <dbReference type="ARBA" id="ARBA00004939"/>
    </source>
</evidence>
<organism evidence="7 8">
    <name type="scientific">Streptomyces violaceusniger (strain Tu 4113)</name>
    <dbReference type="NCBI Taxonomy" id="653045"/>
    <lineage>
        <taxon>Bacteria</taxon>
        <taxon>Bacillati</taxon>
        <taxon>Actinomycetota</taxon>
        <taxon>Actinomycetes</taxon>
        <taxon>Kitasatosporales</taxon>
        <taxon>Streptomycetaceae</taxon>
        <taxon>Streptomyces</taxon>
        <taxon>Streptomyces violaceusniger group</taxon>
    </lineage>
</organism>
<dbReference type="GO" id="GO:0071322">
    <property type="term" value="P:cellular response to carbohydrate stimulus"/>
    <property type="evidence" value="ECO:0007669"/>
    <property type="project" value="UniProtKB-ARBA"/>
</dbReference>
<comment type="similarity">
    <text evidence="2">Belongs to the LacAB/RpiB family.</text>
</comment>
<dbReference type="HOGENOM" id="CLU_091396_1_0_11"/>
<comment type="catalytic activity">
    <reaction evidence="4">
        <text>D-erythrulose 4-phosphate = D-erythrose 4-phosphate</text>
        <dbReference type="Rhea" id="RHEA:48784"/>
        <dbReference type="ChEBI" id="CHEBI:16897"/>
        <dbReference type="ChEBI" id="CHEBI:90796"/>
        <dbReference type="EC" id="5.3.1.34"/>
    </reaction>
</comment>
<evidence type="ECO:0000256" key="6">
    <source>
        <dbReference type="ARBA" id="ARBA00066901"/>
    </source>
</evidence>
<dbReference type="InterPro" id="IPR003500">
    <property type="entry name" value="RpiB_LacA_LacB"/>
</dbReference>
<keyword evidence="8" id="KW-1185">Reference proteome</keyword>
<dbReference type="InterPro" id="IPR036569">
    <property type="entry name" value="RpiB_LacA_LacB_sf"/>
</dbReference>
<dbReference type="EMBL" id="CP002996">
    <property type="protein sequence ID" value="AEM88973.1"/>
    <property type="molecule type" value="Genomic_DNA"/>
</dbReference>
<name>G2PI22_STRV4</name>
<keyword evidence="3 7" id="KW-0413">Isomerase</keyword>
<evidence type="ECO:0000256" key="5">
    <source>
        <dbReference type="ARBA" id="ARBA00060528"/>
    </source>
</evidence>
<dbReference type="FunFam" id="3.40.1400.10:FF:000004">
    <property type="entry name" value="Ribose 5-phosphate isomerase"/>
    <property type="match status" value="1"/>
</dbReference>
<evidence type="ECO:0000313" key="7">
    <source>
        <dbReference type="EMBL" id="AEM88973.1"/>
    </source>
</evidence>
<accession>G2PI22</accession>
<comment type="pathway">
    <text evidence="1">Carbohydrate metabolism; erythritol degradation.</text>
</comment>